<evidence type="ECO:0000256" key="13">
    <source>
        <dbReference type="ARBA" id="ARBA00022801"/>
    </source>
</evidence>
<feature type="compositionally biased region" description="Low complexity" evidence="23">
    <location>
        <begin position="2192"/>
        <end position="2203"/>
    </location>
</feature>
<feature type="region of interest" description="Disordered" evidence="23">
    <location>
        <begin position="972"/>
        <end position="996"/>
    </location>
</feature>
<dbReference type="InterPro" id="IPR002036">
    <property type="entry name" value="YbeY"/>
</dbReference>
<evidence type="ECO:0000256" key="6">
    <source>
        <dbReference type="ARBA" id="ARBA00022448"/>
    </source>
</evidence>
<evidence type="ECO:0000256" key="14">
    <source>
        <dbReference type="ARBA" id="ARBA00022833"/>
    </source>
</evidence>
<keyword evidence="17 22" id="KW-0129">CBS domain</keyword>
<dbReference type="SUPFAM" id="SSF52540">
    <property type="entry name" value="P-loop containing nucleoside triphosphate hydrolases"/>
    <property type="match status" value="1"/>
</dbReference>
<dbReference type="InterPro" id="IPR044751">
    <property type="entry name" value="Ion_transp-like_CBS"/>
</dbReference>
<feature type="compositionally biased region" description="Basic and acidic residues" evidence="23">
    <location>
        <begin position="1618"/>
        <end position="1641"/>
    </location>
</feature>
<evidence type="ECO:0000256" key="20">
    <source>
        <dbReference type="ARBA" id="ARBA00039970"/>
    </source>
</evidence>
<comment type="function">
    <text evidence="19">Plays a role in the transport of magnesium and cobalt ions.</text>
</comment>
<comment type="caution">
    <text evidence="25">The sequence shown here is derived from an EMBL/GenBank/DDBJ whole genome shotgun (WGS) entry which is preliminary data.</text>
</comment>
<evidence type="ECO:0000259" key="24">
    <source>
        <dbReference type="PROSITE" id="PS51371"/>
    </source>
</evidence>
<evidence type="ECO:0000256" key="16">
    <source>
        <dbReference type="ARBA" id="ARBA00022842"/>
    </source>
</evidence>
<evidence type="ECO:0000256" key="15">
    <source>
        <dbReference type="ARBA" id="ARBA00022840"/>
    </source>
</evidence>
<keyword evidence="14" id="KW-0862">Zinc</keyword>
<feature type="region of interest" description="Disordered" evidence="23">
    <location>
        <begin position="923"/>
        <end position="957"/>
    </location>
</feature>
<evidence type="ECO:0000256" key="5">
    <source>
        <dbReference type="ARBA" id="ARBA00010875"/>
    </source>
</evidence>
<feature type="region of interest" description="Disordered" evidence="23">
    <location>
        <begin position="2665"/>
        <end position="2736"/>
    </location>
</feature>
<feature type="region of interest" description="Disordered" evidence="23">
    <location>
        <begin position="1833"/>
        <end position="1977"/>
    </location>
</feature>
<dbReference type="InterPro" id="IPR000644">
    <property type="entry name" value="CBS_dom"/>
</dbReference>
<name>A0A699GDN9_TANCI</name>
<comment type="similarity">
    <text evidence="4">Belongs to the PhoH family.</text>
</comment>
<proteinExistence type="inferred from homology"/>
<accession>A0A699GDN9</accession>
<organism evidence="25">
    <name type="scientific">Tanacetum cinerariifolium</name>
    <name type="common">Dalmatian daisy</name>
    <name type="synonym">Chrysanthemum cinerariifolium</name>
    <dbReference type="NCBI Taxonomy" id="118510"/>
    <lineage>
        <taxon>Eukaryota</taxon>
        <taxon>Viridiplantae</taxon>
        <taxon>Streptophyta</taxon>
        <taxon>Embryophyta</taxon>
        <taxon>Tracheophyta</taxon>
        <taxon>Spermatophyta</taxon>
        <taxon>Magnoliopsida</taxon>
        <taxon>eudicotyledons</taxon>
        <taxon>Gunneridae</taxon>
        <taxon>Pentapetalae</taxon>
        <taxon>asterids</taxon>
        <taxon>campanulids</taxon>
        <taxon>Asterales</taxon>
        <taxon>Asteraceae</taxon>
        <taxon>Asteroideae</taxon>
        <taxon>Anthemideae</taxon>
        <taxon>Anthemidinae</taxon>
        <taxon>Tanacetum</taxon>
    </lineage>
</organism>
<dbReference type="GO" id="GO:0046872">
    <property type="term" value="F:metal ion binding"/>
    <property type="evidence" value="ECO:0007669"/>
    <property type="project" value="UniProtKB-KW"/>
</dbReference>
<dbReference type="InterPro" id="IPR054115">
    <property type="entry name" value="CorC_N"/>
</dbReference>
<feature type="compositionally biased region" description="Basic and acidic residues" evidence="23">
    <location>
        <begin position="1263"/>
        <end position="1275"/>
    </location>
</feature>
<feature type="compositionally biased region" description="Basic residues" evidence="23">
    <location>
        <begin position="1915"/>
        <end position="1935"/>
    </location>
</feature>
<dbReference type="InterPro" id="IPR051451">
    <property type="entry name" value="PhoH2-like"/>
</dbReference>
<feature type="region of interest" description="Disordered" evidence="23">
    <location>
        <begin position="1789"/>
        <end position="1821"/>
    </location>
</feature>
<dbReference type="Gene3D" id="3.40.50.300">
    <property type="entry name" value="P-loop containing nucleotide triphosphate hydrolases"/>
    <property type="match status" value="1"/>
</dbReference>
<keyword evidence="12" id="KW-0255">Endonuclease</keyword>
<feature type="region of interest" description="Disordered" evidence="23">
    <location>
        <begin position="2054"/>
        <end position="2145"/>
    </location>
</feature>
<feature type="compositionally biased region" description="Basic residues" evidence="23">
    <location>
        <begin position="1356"/>
        <end position="1381"/>
    </location>
</feature>
<evidence type="ECO:0000256" key="22">
    <source>
        <dbReference type="PROSITE-ProRule" id="PRU00703"/>
    </source>
</evidence>
<dbReference type="InterPro" id="IPR005170">
    <property type="entry name" value="Transptr-assoc_dom"/>
</dbReference>
<dbReference type="InterPro" id="IPR046342">
    <property type="entry name" value="CBS_dom_sf"/>
</dbReference>
<dbReference type="GO" id="GO:0004222">
    <property type="term" value="F:metalloendopeptidase activity"/>
    <property type="evidence" value="ECO:0007669"/>
    <property type="project" value="InterPro"/>
</dbReference>
<feature type="compositionally biased region" description="Basic residues" evidence="23">
    <location>
        <begin position="2113"/>
        <end position="2144"/>
    </location>
</feature>
<keyword evidence="10" id="KW-0677">Repeat</keyword>
<keyword evidence="13" id="KW-0378">Hydrolase</keyword>
<keyword evidence="15" id="KW-0067">ATP-binding</keyword>
<feature type="compositionally biased region" description="Basic and acidic residues" evidence="23">
    <location>
        <begin position="1802"/>
        <end position="1815"/>
    </location>
</feature>
<feature type="compositionally biased region" description="Basic residues" evidence="23">
    <location>
        <begin position="2088"/>
        <end position="2105"/>
    </location>
</feature>
<dbReference type="FunFam" id="3.10.580.10:FF:000002">
    <property type="entry name" value="Magnesium/cobalt efflux protein CorC"/>
    <property type="match status" value="1"/>
</dbReference>
<comment type="cofactor">
    <cofactor evidence="1">
        <name>Zn(2+)</name>
        <dbReference type="ChEBI" id="CHEBI:29105"/>
    </cofactor>
</comment>
<dbReference type="InterPro" id="IPR020549">
    <property type="entry name" value="YbeY_CS"/>
</dbReference>
<dbReference type="Gene3D" id="3.10.580.10">
    <property type="entry name" value="CBS-domain"/>
    <property type="match status" value="1"/>
</dbReference>
<dbReference type="Gene3D" id="3.40.390.30">
    <property type="entry name" value="Metalloproteases ('zincins'), catalytic domain"/>
    <property type="match status" value="1"/>
</dbReference>
<keyword evidence="18" id="KW-0170">Cobalt</keyword>
<feature type="compositionally biased region" description="Basic residues" evidence="23">
    <location>
        <begin position="1591"/>
        <end position="1602"/>
    </location>
</feature>
<dbReference type="GO" id="GO:0005829">
    <property type="term" value="C:cytosol"/>
    <property type="evidence" value="ECO:0007669"/>
    <property type="project" value="TreeGrafter"/>
</dbReference>
<evidence type="ECO:0000256" key="23">
    <source>
        <dbReference type="SAM" id="MobiDB-lite"/>
    </source>
</evidence>
<feature type="compositionally biased region" description="Basic residues" evidence="23">
    <location>
        <begin position="2529"/>
        <end position="2544"/>
    </location>
</feature>
<feature type="compositionally biased region" description="Basic residues" evidence="23">
    <location>
        <begin position="2312"/>
        <end position="2321"/>
    </location>
</feature>
<keyword evidence="6" id="KW-0813">Transport</keyword>
<reference evidence="25" key="1">
    <citation type="journal article" date="2019" name="Sci. Rep.">
        <title>Draft genome of Tanacetum cinerariifolium, the natural source of mosquito coil.</title>
        <authorList>
            <person name="Yamashiro T."/>
            <person name="Shiraishi A."/>
            <person name="Satake H."/>
            <person name="Nakayama K."/>
        </authorList>
    </citation>
    <scope>NUCLEOTIDE SEQUENCE</scope>
</reference>
<evidence type="ECO:0000256" key="9">
    <source>
        <dbReference type="ARBA" id="ARBA00022723"/>
    </source>
</evidence>
<dbReference type="InterPro" id="IPR016169">
    <property type="entry name" value="FAD-bd_PCMH_sub2"/>
</dbReference>
<dbReference type="SUPFAM" id="SSF54631">
    <property type="entry name" value="CBS-domain pair"/>
    <property type="match status" value="1"/>
</dbReference>
<dbReference type="CDD" id="cd04590">
    <property type="entry name" value="CBS_pair_CorC_HlyC_assoc"/>
    <property type="match status" value="1"/>
</dbReference>
<feature type="region of interest" description="Disordered" evidence="23">
    <location>
        <begin position="1343"/>
        <end position="1391"/>
    </location>
</feature>
<evidence type="ECO:0000313" key="25">
    <source>
        <dbReference type="EMBL" id="GEU28094.1"/>
    </source>
</evidence>
<feature type="region of interest" description="Disordered" evidence="23">
    <location>
        <begin position="2166"/>
        <end position="2284"/>
    </location>
</feature>
<evidence type="ECO:0000256" key="19">
    <source>
        <dbReference type="ARBA" id="ARBA00037273"/>
    </source>
</evidence>
<dbReference type="PANTHER" id="PTHR30473">
    <property type="entry name" value="PROTEIN PHOH"/>
    <property type="match status" value="1"/>
</dbReference>
<feature type="compositionally biased region" description="Basic residues" evidence="23">
    <location>
        <begin position="1296"/>
        <end position="1311"/>
    </location>
</feature>
<evidence type="ECO:0000256" key="12">
    <source>
        <dbReference type="ARBA" id="ARBA00022759"/>
    </source>
</evidence>
<dbReference type="GO" id="GO:0004519">
    <property type="term" value="F:endonuclease activity"/>
    <property type="evidence" value="ECO:0007669"/>
    <property type="project" value="UniProtKB-KW"/>
</dbReference>
<evidence type="ECO:0000256" key="4">
    <source>
        <dbReference type="ARBA" id="ARBA00010393"/>
    </source>
</evidence>
<feature type="compositionally biased region" description="Basic residues" evidence="23">
    <location>
        <begin position="2335"/>
        <end position="2347"/>
    </location>
</feature>
<feature type="compositionally biased region" description="Low complexity" evidence="23">
    <location>
        <begin position="2674"/>
        <end position="2690"/>
    </location>
</feature>
<evidence type="ECO:0000256" key="18">
    <source>
        <dbReference type="ARBA" id="ARBA00023285"/>
    </source>
</evidence>
<dbReference type="Pfam" id="PF02562">
    <property type="entry name" value="PhoH"/>
    <property type="match status" value="1"/>
</dbReference>
<evidence type="ECO:0000256" key="17">
    <source>
        <dbReference type="ARBA" id="ARBA00023122"/>
    </source>
</evidence>
<keyword evidence="16" id="KW-0460">Magnesium</keyword>
<feature type="compositionally biased region" description="Basic and acidic residues" evidence="23">
    <location>
        <begin position="2258"/>
        <end position="2268"/>
    </location>
</feature>
<evidence type="ECO:0000256" key="21">
    <source>
        <dbReference type="ARBA" id="ARBA00040729"/>
    </source>
</evidence>
<comment type="similarity">
    <text evidence="3">Belongs to the UPF0053 family.</text>
</comment>
<dbReference type="FunFam" id="3.40.50.300:FF:000013">
    <property type="entry name" value="PhoH family ATPase"/>
    <property type="match status" value="1"/>
</dbReference>
<feature type="compositionally biased region" description="Basic and acidic residues" evidence="23">
    <location>
        <begin position="2204"/>
        <end position="2218"/>
    </location>
</feature>
<dbReference type="Gene3D" id="1.10.3210.10">
    <property type="entry name" value="Hypothetical protein af1432"/>
    <property type="match status" value="1"/>
</dbReference>
<dbReference type="SUPFAM" id="SSF55486">
    <property type="entry name" value="Metalloproteases ('zincins'), catalytic domain"/>
    <property type="match status" value="1"/>
</dbReference>
<feature type="compositionally biased region" description="Basic and acidic residues" evidence="23">
    <location>
        <begin position="1191"/>
        <end position="1209"/>
    </location>
</feature>
<feature type="region of interest" description="Disordered" evidence="23">
    <location>
        <begin position="1591"/>
        <end position="1657"/>
    </location>
</feature>
<dbReference type="InterPro" id="IPR023091">
    <property type="entry name" value="MetalPrtase_cat_dom_sf_prd"/>
</dbReference>
<feature type="compositionally biased region" description="Basic residues" evidence="23">
    <location>
        <begin position="2225"/>
        <end position="2240"/>
    </location>
</feature>
<dbReference type="PROSITE" id="PS51371">
    <property type="entry name" value="CBS"/>
    <property type="match status" value="2"/>
</dbReference>
<evidence type="ECO:0000256" key="10">
    <source>
        <dbReference type="ARBA" id="ARBA00022737"/>
    </source>
</evidence>
<feature type="domain" description="CBS" evidence="24">
    <location>
        <begin position="731"/>
        <end position="791"/>
    </location>
</feature>
<feature type="compositionally biased region" description="Basic and acidic residues" evidence="23">
    <location>
        <begin position="2709"/>
        <end position="2732"/>
    </location>
</feature>
<dbReference type="GO" id="GO:0006364">
    <property type="term" value="P:rRNA processing"/>
    <property type="evidence" value="ECO:0007669"/>
    <property type="project" value="InterPro"/>
</dbReference>
<dbReference type="InterPro" id="IPR003714">
    <property type="entry name" value="PhoH"/>
</dbReference>
<dbReference type="Pfam" id="PF00571">
    <property type="entry name" value="CBS"/>
    <property type="match status" value="1"/>
</dbReference>
<dbReference type="SUPFAM" id="SSF56176">
    <property type="entry name" value="FAD-binding/transporter-associated domain-like"/>
    <property type="match status" value="1"/>
</dbReference>
<dbReference type="NCBIfam" id="TIGR00043">
    <property type="entry name" value="rRNA maturation RNase YbeY"/>
    <property type="match status" value="1"/>
</dbReference>
<feature type="region of interest" description="Disordered" evidence="23">
    <location>
        <begin position="2296"/>
        <end position="2347"/>
    </location>
</feature>
<dbReference type="PROSITE" id="PS01306">
    <property type="entry name" value="UPF0054"/>
    <property type="match status" value="1"/>
</dbReference>
<feature type="region of interest" description="Disordered" evidence="23">
    <location>
        <begin position="2524"/>
        <end position="2562"/>
    </location>
</feature>
<sequence length="2763" mass="302547">MRLAIAHHHDPEVQGAGFLAAIIHVADAIVHALDLAQVQDDLVPQVSNVAWTALGLDEEIYLHAVLLPRRPARQSDDRRDRGRERGALVVCCVSGRSLVVAVFRLRTALGVGQAVLGATVAHQVAQIADAHAGHFVHADQQRGADRQAVVADLADDRRRHFQQARESRVVFQLHLAQQNVEQMVGVVAFLRCECVPHYFVPEPLDNTRLAHLCGPLDENLRQISAALDVTIFRRGEKFIVSGHNAERAVQILEKFYAIANKVVPIEEVQLALVEQRAGLNAAAAAAASSDAPAPVKDAARAVAAAPFVEPDINSPVLKTRRADLRGRTPHQIRYLRNILEHDISFGVGPAGTGKTYLAVACAVDALERDAVKRIILTRPAVEAGERLGFLPGDLTQKVDPYLRPLYDALYDLLGFDRTQKMFEKQVIEVAPLAYMRGRTLNHAFVILDEAQNTTVEQMKMFLTRIGFGSKAVVTGDVTQVDLHKSQKSGLVDAVQVLKDVRGMAFSHFTSEDVVRHPLVARIVDAYETAHNHEAEIAPLLKTTALKNAALFAPAELTIRFVDADEGRALNHEFRGKDYATNVLTFAYNEGEELPDDAPTQADIILCTDVLEKEASEQNKTVEAHTAHLVVHGVLHAQGYDHEDDDEATEMEDLETELLATLEHSSGVKTDAKPHRSLFERLTAFISPEPENRAELLDVLHDAHERNLIDADALSMIEGVFQVSDLSARDIMVPRSQMDVIDISRPIEEWMPIVLETAHSRFPAIEGERDKVTGILLAKDLLRYYAEESFDVRAMLRPAVFIPESKRLNVLLRDFRATHNHMAIVVDEYSGVAGLITIEDVLEQIVGDIEDEYDFDEEEDNILSIKEGPNGARWRVKALTEIAQFNEELDTHLPDDDVDTIGGLVAKHLSTCCSWKNCPQCRTPATTHNALSPRRSQRTTEAAAQHPGTDDHHRPGRRAVRARLRTIRLVAAGNPRPGHAVLPGPAQQQRQSRRPDRLGVRLRLDCRRHPLAVRVHAHVRRHARAVGGRCRGPAGLGHGILRGAGHGHVRLAAQTMGAAAAGRQPAAAARHVGTVRMAARLAVYRVPVAVVGLRPQPQPAGRVCPRHRRVRPGLAGRADCRRPAAGIPPHTPAGAGAGRGGLCHRRRPRLYPVDPSRRTADLGAPDPGQCAAKREIRRRPRGGCHAPVPAGDHGRSGRPDRHAGNGDRHAAAATAPDRVFQQRDRDRRQSGRGQRGRRLLPLRQAPPGAVRRVHPVGLPLVRQPDGDSAGRPDQRPGHPAVVCHQGPAGTAQYLLRRPVRRRNRRPAAHARARPAAGHPAAQCVEPGVVWRYHRHPAASADLADAHAGNRSSDAARHQHRRHGHRRRRRQGGRATARQHGRHAGGPGTRHGGQHALYRFGEQAVPGAAGAGAGRRLAVGQTGAETATRAPGHLAGRALDPHDADIPTNYHDLANLLGPARLRPAAAVRHGSRRRHVPHWHLPARDRPGAMARRLRAAVAPSQGWPLRREPEPWPALLPVPGGHEAGAGKHPRPVPRFARSAGPGPQAERRAVRGGRLGVAHAGRLGPGLGSVVERHGSDAIYVLPASGRPRLQTRARRNHLWRRTPGDVPAGRGKHVRPGVDHLGRERGGRRTGDQDAEVRRLQQPRSRSQAPDRSATDLARLRADHEGVAQLQPAGRARRHFRDRTRCLHRPRTRPVAPGRASVLRIARTPRFPDGPRRRRCQRRRKIIPELTTMTHTLLIELLTEELPPKALAKLGKAFADGIVNGLKARDFLEAGSVATAAARLGGAGCCRQPDRAAGQKTERAGFSEPDRGRAGTRPGRQGRELLLHLHRSRQRAASGPAVGAGRIGGQAADSKSDELPASGRRHRAVRAPRAPPGGPARRHRGAVDPAGSDCLERHRRPPLPDPTGPARRHDCRRRQLRRHARSCRSRAGRRGAAQGKNPCRTAGRRRRRPGADARSAARRSHGPGGMAGRVRMPLRGRIPGRAAGMPDPHHADQPEILCADGRRRQAALALPDRLQHRHRHAAGDYRRQRARGAPAPVRRQVLLRAGQEEDAGVAPAATEKRCVPQQAGHPGRAQRTRVGPGRLHRHPDRRRHRAGHPRRQAVESRPAHRHGGRVPRAARHHGHVLRTQRRRTGRRGAGRVRALPAALCRRRVAIDHYRHRRGAGRQARNPGGHLVDRPAAHRRQGPVRAAPPRAGRAAHADRKAPDAVDQRLARCRGPAVHRHRRLQRSVRRRDRVHDGPAARHPARARLLAQRDRSGRGAESRPPGRYRAAPGSGQGVCRAAGSGLAGRCQQAHHQHPEKERGRAVGRGRHRGRPCPAAGRGREKPGRSGHPRAARHRRGLYPRRLCRRPENPGAIARRGRCVLQRRDGDGRGCRLAQQPAGAAIVAARHDEPVAGRVDSRARLARGDRPVEPGRLPRGGGVEPVGHRPRVLRHGHPERHPPEDAQPGAAGGRGHRRRVLLPALGGRQLRLPQAETGHVHRDRQPLQSEPERRAGGGRLAARPAGRLCERLRAIPGIDRQGRKNPGHGRAAARHRGVSRPCCHGRPSAQDRHATGAAGRHLNKVPGVCVGSSCPVFAFAAVHHCHGGVHHHLVAGLLPGRAPALQQALLGHLALERVHHLVPEVGMGNHFPAAQPAAPIGVRVQERDPVHSLLRLGDGAAAHDPHRPQAGQARVQARGAYRQAPAGGRPVDHHVPGRHAHSRRPEGQVQERRHAPGHRDRRRGGADRTQLGRMLAEKFLHQTPRACYSIDRQAYFF</sequence>
<evidence type="ECO:0000256" key="11">
    <source>
        <dbReference type="ARBA" id="ARBA00022741"/>
    </source>
</evidence>
<gene>
    <name evidence="25" type="ORF">Tci_000072</name>
</gene>
<dbReference type="Gene3D" id="3.30.465.10">
    <property type="match status" value="1"/>
</dbReference>
<dbReference type="PANTHER" id="PTHR30473:SF1">
    <property type="entry name" value="PHOH-LIKE PROTEIN"/>
    <property type="match status" value="1"/>
</dbReference>
<keyword evidence="8" id="KW-0540">Nuclease</keyword>
<dbReference type="GO" id="GO:0050660">
    <property type="term" value="F:flavin adenine dinucleotide binding"/>
    <property type="evidence" value="ECO:0007669"/>
    <property type="project" value="InterPro"/>
</dbReference>
<feature type="region of interest" description="Disordered" evidence="23">
    <location>
        <begin position="2413"/>
        <end position="2511"/>
    </location>
</feature>
<feature type="compositionally biased region" description="Basic residues" evidence="23">
    <location>
        <begin position="2434"/>
        <end position="2444"/>
    </location>
</feature>
<keyword evidence="9" id="KW-0479">Metal-binding</keyword>
<comment type="similarity">
    <text evidence="5">Belongs to the endoribonuclease YbeY family.</text>
</comment>
<keyword evidence="11" id="KW-0547">Nucleotide-binding</keyword>
<feature type="compositionally biased region" description="Basic and acidic residues" evidence="23">
    <location>
        <begin position="2484"/>
        <end position="2501"/>
    </location>
</feature>
<dbReference type="Pfam" id="PF02130">
    <property type="entry name" value="YbeY"/>
    <property type="match status" value="1"/>
</dbReference>
<feature type="region of interest" description="Disordered" evidence="23">
    <location>
        <begin position="1118"/>
        <end position="1319"/>
    </location>
</feature>
<comment type="subcellular location">
    <subcellularLocation>
        <location evidence="2">Cytoplasm</location>
    </subcellularLocation>
</comment>
<evidence type="ECO:0000256" key="1">
    <source>
        <dbReference type="ARBA" id="ARBA00001947"/>
    </source>
</evidence>
<evidence type="ECO:0000256" key="2">
    <source>
        <dbReference type="ARBA" id="ARBA00004496"/>
    </source>
</evidence>
<dbReference type="GO" id="GO:0005524">
    <property type="term" value="F:ATP binding"/>
    <property type="evidence" value="ECO:0007669"/>
    <property type="project" value="UniProtKB-KW"/>
</dbReference>
<feature type="domain" description="CBS" evidence="24">
    <location>
        <begin position="794"/>
        <end position="851"/>
    </location>
</feature>
<dbReference type="InterPro" id="IPR027417">
    <property type="entry name" value="P-loop_NTPase"/>
</dbReference>
<protein>
    <recommendedName>
        <fullName evidence="21">Magnesium and cobalt efflux protein CorC</fullName>
    </recommendedName>
    <alternativeName>
        <fullName evidence="20">PhoH-like protein</fullName>
    </alternativeName>
</protein>
<evidence type="ECO:0000256" key="8">
    <source>
        <dbReference type="ARBA" id="ARBA00022722"/>
    </source>
</evidence>
<dbReference type="Pfam" id="PF03471">
    <property type="entry name" value="CorC_HlyC"/>
    <property type="match status" value="1"/>
</dbReference>
<keyword evidence="7" id="KW-0963">Cytoplasm</keyword>
<dbReference type="HAMAP" id="MF_00009">
    <property type="entry name" value="Endoribonucl_YbeY"/>
    <property type="match status" value="1"/>
</dbReference>
<dbReference type="Pfam" id="PF21917">
    <property type="entry name" value="NMB0537_N"/>
    <property type="match status" value="1"/>
</dbReference>
<feature type="compositionally biased region" description="Basic and acidic residues" evidence="23">
    <location>
        <begin position="1219"/>
        <end position="1228"/>
    </location>
</feature>
<evidence type="ECO:0000256" key="3">
    <source>
        <dbReference type="ARBA" id="ARBA00006337"/>
    </source>
</evidence>
<evidence type="ECO:0000256" key="7">
    <source>
        <dbReference type="ARBA" id="ARBA00022490"/>
    </source>
</evidence>
<dbReference type="EMBL" id="BKCJ010000001">
    <property type="protein sequence ID" value="GEU28094.1"/>
    <property type="molecule type" value="Genomic_DNA"/>
</dbReference>
<dbReference type="InterPro" id="IPR036318">
    <property type="entry name" value="FAD-bd_PCMH-like_sf"/>
</dbReference>